<organism evidence="2 3">
    <name type="scientific">Lysinibacillus sphaericus OT4b.31</name>
    <dbReference type="NCBI Taxonomy" id="1285586"/>
    <lineage>
        <taxon>Bacteria</taxon>
        <taxon>Bacillati</taxon>
        <taxon>Bacillota</taxon>
        <taxon>Bacilli</taxon>
        <taxon>Bacillales</taxon>
        <taxon>Bacillaceae</taxon>
        <taxon>Lysinibacillus</taxon>
    </lineage>
</organism>
<dbReference type="AlphaFoldDB" id="R7ZA01"/>
<feature type="transmembrane region" description="Helical" evidence="1">
    <location>
        <begin position="18"/>
        <end position="37"/>
    </location>
</feature>
<gene>
    <name evidence="2" type="ORF">H131_19277</name>
</gene>
<dbReference type="EMBL" id="AQPX01000027">
    <property type="protein sequence ID" value="EON70849.1"/>
    <property type="molecule type" value="Genomic_DNA"/>
</dbReference>
<dbReference type="PATRIC" id="fig|1285586.5.peg.4017"/>
<keyword evidence="1" id="KW-0812">Transmembrane</keyword>
<keyword evidence="1" id="KW-1133">Transmembrane helix</keyword>
<dbReference type="HOGENOM" id="CLU_2862471_0_0_9"/>
<evidence type="ECO:0000313" key="3">
    <source>
        <dbReference type="Proteomes" id="UP000013911"/>
    </source>
</evidence>
<name>R7ZA01_LYSSH</name>
<keyword evidence="1" id="KW-0472">Membrane</keyword>
<accession>R7ZA01</accession>
<dbReference type="Proteomes" id="UP000013911">
    <property type="component" value="Unassembled WGS sequence"/>
</dbReference>
<dbReference type="Pfam" id="PF13803">
    <property type="entry name" value="DUF4184"/>
    <property type="match status" value="1"/>
</dbReference>
<proteinExistence type="predicted"/>
<dbReference type="InterPro" id="IPR025238">
    <property type="entry name" value="DUF4184"/>
</dbReference>
<reference evidence="2 3" key="1">
    <citation type="submission" date="2013-04" db="EMBL/GenBank/DDBJ databases">
        <title>Draft genome of the heavy metal tolerant bacterium Lysinibacillus sphaericus strain OT4b.31.</title>
        <authorList>
            <person name="Pena-Montenegro T.D."/>
            <person name="Dussan J."/>
        </authorList>
    </citation>
    <scope>NUCLEOTIDE SEQUENCE [LARGE SCALE GENOMIC DNA]</scope>
    <source>
        <strain evidence="2 3">OT4b.31</strain>
    </source>
</reference>
<protein>
    <submittedName>
        <fullName evidence="2">Uncharacterized protein</fullName>
    </submittedName>
</protein>
<evidence type="ECO:0000256" key="1">
    <source>
        <dbReference type="SAM" id="Phobius"/>
    </source>
</evidence>
<evidence type="ECO:0000313" key="2">
    <source>
        <dbReference type="EMBL" id="EON70849.1"/>
    </source>
</evidence>
<sequence length="64" mass="7569">MFMQSYSLYGFGIPFYKFLQHGSTLFGITCIIVYMIYRAFRDKKQNISTIYPKQKLVFGVSFSF</sequence>
<comment type="caution">
    <text evidence="2">The sequence shown here is derived from an EMBL/GenBank/DDBJ whole genome shotgun (WGS) entry which is preliminary data.</text>
</comment>